<dbReference type="AlphaFoldDB" id="A0A3M7KPT1"/>
<feature type="compositionally biased region" description="Low complexity" evidence="1">
    <location>
        <begin position="283"/>
        <end position="318"/>
    </location>
</feature>
<evidence type="ECO:0000256" key="1">
    <source>
        <dbReference type="SAM" id="MobiDB-lite"/>
    </source>
</evidence>
<gene>
    <name evidence="2" type="ORF">APUTEX25_000652</name>
</gene>
<sequence>PGSSFISVGGLAAGPHFRSPRHPTPQTPTPPPPDACAMTDDELSRLRRVAQSLLAEGSRRREETLARWTSSERPALKAQAASLKASEALLLRTVEGLEARIAARARTDLSGRPGAANATNAAVFSGFNPIQSRAGPDGAPLPIPALAAERDRLLALVSRLEADAAECRAEVLAASPRRRAAEAAVWETRLVALADTLRVLRSEISAVEYFPDLRGYNITFGGGGVYGACKDICISEIRGTAVVEARPPCVPGGAATLVLEGHAPRPKAVPRRSSNDRQDDNGAGRSAAGAGSEASSGRRAGTGPPGGAPTQAARGPPGISHNPGEELEPKPDRRQVSLPGSSGAGPGAAGSGPQAPLPPIPPKASKSKMMALKFMARIGSKKEKYKGSGSAELELRHDGTPPKKSMKSLASKLLGRKSKGGAGPDSLSRASPGPSLYPDSLDARSSGWQPGDERPLFDVQHLEHRLEESAATALSNPRTLLGASLGRFIVNRLSLRVRLDERRIAEILEGMDSSTLGDQFVPTAGRILGHLGDVVSFRFCPATLAAGRAGAGSAARPTAYLLQAESSDISRLRAEVQSLGYQSAISPAGAVRLVHAVGRAFLASFKQGVQEGALAAYTARMERLYALFSREGLDLSVCCSVRAGVEAGDAVARLRGRADEVALRETSPLLLTMDVDLVALGRAMRGDP</sequence>
<feature type="compositionally biased region" description="Basic and acidic residues" evidence="1">
    <location>
        <begin position="323"/>
        <end position="335"/>
    </location>
</feature>
<feature type="region of interest" description="Disordered" evidence="1">
    <location>
        <begin position="382"/>
        <end position="454"/>
    </location>
</feature>
<reference evidence="3" key="1">
    <citation type="journal article" date="2018" name="Algal Res.">
        <title>Characterization of plant carbon substrate utilization by Auxenochlorella protothecoides.</title>
        <authorList>
            <person name="Vogler B.W."/>
            <person name="Starkenburg S.R."/>
            <person name="Sudasinghe N."/>
            <person name="Schambach J.Y."/>
            <person name="Rollin J.A."/>
            <person name="Pattathil S."/>
            <person name="Barry A.N."/>
        </authorList>
    </citation>
    <scope>NUCLEOTIDE SEQUENCE [LARGE SCALE GENOMIC DNA]</scope>
    <source>
        <strain evidence="3">UTEX 25</strain>
    </source>
</reference>
<evidence type="ECO:0000313" key="3">
    <source>
        <dbReference type="Proteomes" id="UP000279271"/>
    </source>
</evidence>
<name>A0A3M7KPT1_AUXPR</name>
<protein>
    <submittedName>
        <fullName evidence="2">Uncharacterized protein</fullName>
    </submittedName>
</protein>
<accession>A0A3M7KPT1</accession>
<feature type="region of interest" description="Disordered" evidence="1">
    <location>
        <begin position="260"/>
        <end position="365"/>
    </location>
</feature>
<dbReference type="EMBL" id="QOKY01000206">
    <property type="protein sequence ID" value="RMZ52377.1"/>
    <property type="molecule type" value="Genomic_DNA"/>
</dbReference>
<feature type="region of interest" description="Disordered" evidence="1">
    <location>
        <begin position="1"/>
        <end position="37"/>
    </location>
</feature>
<organism evidence="2 3">
    <name type="scientific">Auxenochlorella protothecoides</name>
    <name type="common">Green microalga</name>
    <name type="synonym">Chlorella protothecoides</name>
    <dbReference type="NCBI Taxonomy" id="3075"/>
    <lineage>
        <taxon>Eukaryota</taxon>
        <taxon>Viridiplantae</taxon>
        <taxon>Chlorophyta</taxon>
        <taxon>core chlorophytes</taxon>
        <taxon>Trebouxiophyceae</taxon>
        <taxon>Chlorellales</taxon>
        <taxon>Chlorellaceae</taxon>
        <taxon>Auxenochlorella</taxon>
    </lineage>
</organism>
<dbReference type="Proteomes" id="UP000279271">
    <property type="component" value="Unassembled WGS sequence"/>
</dbReference>
<feature type="compositionally biased region" description="Basic and acidic residues" evidence="1">
    <location>
        <begin position="273"/>
        <end position="282"/>
    </location>
</feature>
<comment type="caution">
    <text evidence="2">The sequence shown here is derived from an EMBL/GenBank/DDBJ whole genome shotgun (WGS) entry which is preliminary data.</text>
</comment>
<evidence type="ECO:0000313" key="2">
    <source>
        <dbReference type="EMBL" id="RMZ52377.1"/>
    </source>
</evidence>
<feature type="non-terminal residue" evidence="2">
    <location>
        <position position="1"/>
    </location>
</feature>
<feature type="compositionally biased region" description="Pro residues" evidence="1">
    <location>
        <begin position="22"/>
        <end position="34"/>
    </location>
</feature>
<proteinExistence type="predicted"/>